<keyword evidence="2" id="KW-1185">Reference proteome</keyword>
<sequence length="292" mass="33200">MAIALILPQERSPYHTSSNVIFAQHQIGIIGCTISPMYDDTCRYLAEHFSADFASWLLGKSVTMTELKPSELSLDPIRADALILLESDESVLHIEFQTLPKNNIPFRVLDYRVRMYRKDPTKPMRQVVIYLKQTTSELVYQTSFTMERTHHEFDVIRLWEQPASLFLQYPGLLPFATLGQTANPAETLRQATKIADQIEDPAIQANLIAASAILAGLRLEQDVIYSLVRRDIMQESVIYRSIQEEAGAKKQREIANNLLREGLAIEMVARVTGLSLKEVQQIQQQLNESPQN</sequence>
<dbReference type="NCBIfam" id="TIGR01784">
    <property type="entry name" value="T_den_put_tspse"/>
    <property type="match status" value="1"/>
</dbReference>
<dbReference type="PANTHER" id="PTHR34613:SF1">
    <property type="entry name" value="SLL6017 PROTEIN"/>
    <property type="match status" value="1"/>
</dbReference>
<comment type="caution">
    <text evidence="1">The sequence shown here is derived from an EMBL/GenBank/DDBJ whole genome shotgun (WGS) entry which is preliminary data.</text>
</comment>
<evidence type="ECO:0000313" key="2">
    <source>
        <dbReference type="Proteomes" id="UP000300142"/>
    </source>
</evidence>
<proteinExistence type="predicted"/>
<dbReference type="EMBL" id="BJCE01000080">
    <property type="protein sequence ID" value="GCL37484.1"/>
    <property type="molecule type" value="Genomic_DNA"/>
</dbReference>
<gene>
    <name evidence="1" type="ORF">SR1949_25950</name>
</gene>
<evidence type="ECO:0000313" key="1">
    <source>
        <dbReference type="EMBL" id="GCL37484.1"/>
    </source>
</evidence>
<evidence type="ECO:0008006" key="3">
    <source>
        <dbReference type="Google" id="ProtNLM"/>
    </source>
</evidence>
<dbReference type="Proteomes" id="UP000300142">
    <property type="component" value="Unassembled WGS sequence"/>
</dbReference>
<dbReference type="InterPro" id="IPR010106">
    <property type="entry name" value="RpnA"/>
</dbReference>
<name>A0A480A5F1_9CYAN</name>
<accession>A0A480A5F1</accession>
<reference evidence="2" key="1">
    <citation type="submission" date="2019-02" db="EMBL/GenBank/DDBJ databases">
        <title>Draft genome sequence of Sphaerospermopsis reniformis NIES-1949.</title>
        <authorList>
            <person name="Yamaguchi H."/>
            <person name="Suzuki S."/>
            <person name="Kawachi M."/>
        </authorList>
    </citation>
    <scope>NUCLEOTIDE SEQUENCE [LARGE SCALE GENOMIC DNA]</scope>
    <source>
        <strain evidence="2">NIES-1949</strain>
    </source>
</reference>
<protein>
    <recommendedName>
        <fullName evidence="3">Flagellar assembly protein H</fullName>
    </recommendedName>
</protein>
<dbReference type="PANTHER" id="PTHR34613">
    <property type="entry name" value="SLL0800 PROTEIN"/>
    <property type="match status" value="1"/>
</dbReference>
<dbReference type="AlphaFoldDB" id="A0A480A5F1"/>
<organism evidence="1 2">
    <name type="scientific">Sphaerospermopsis reniformis</name>
    <dbReference type="NCBI Taxonomy" id="531300"/>
    <lineage>
        <taxon>Bacteria</taxon>
        <taxon>Bacillati</taxon>
        <taxon>Cyanobacteriota</taxon>
        <taxon>Cyanophyceae</taxon>
        <taxon>Nostocales</taxon>
        <taxon>Aphanizomenonaceae</taxon>
        <taxon>Sphaerospermopsis</taxon>
    </lineage>
</organism>